<sequence length="226" mass="24318">MEGVDKVRDARFHGKNVLGIFAKEPLSGQVKTRFCPPLSPAEAADLYTVSLRESVARLSAGAWRTVIFYAGARDYFVRAFPGVDLLAQQGADLGTRMGNALSGLLAAGARAAVLSGTDSPDLPLSHVQAAFTVLGEQEVVVAPAQDGGYVLIGESRHYPELFMDIPWSTPQVLALTRKRAREAGIGLQELAPWEDLDDLAALRALLKRSPASATAHYLQTHFAHIL</sequence>
<name>A0A1G9MCP0_9BACT</name>
<dbReference type="SUPFAM" id="SSF53448">
    <property type="entry name" value="Nucleotide-diphospho-sugar transferases"/>
    <property type="match status" value="1"/>
</dbReference>
<evidence type="ECO:0000313" key="2">
    <source>
        <dbReference type="Proteomes" id="UP000182146"/>
    </source>
</evidence>
<dbReference type="PANTHER" id="PTHR36529">
    <property type="entry name" value="SLL1095 PROTEIN"/>
    <property type="match status" value="1"/>
</dbReference>
<dbReference type="RefSeq" id="WP_052445896.1">
    <property type="nucleotide sequence ID" value="NZ_FNGU01000002.1"/>
</dbReference>
<dbReference type="STRING" id="392333.SAMN05660860_01106"/>
<dbReference type="InterPro" id="IPR029044">
    <property type="entry name" value="Nucleotide-diphossugar_trans"/>
</dbReference>
<dbReference type="PANTHER" id="PTHR36529:SF1">
    <property type="entry name" value="GLYCOSYLTRANSFERASE"/>
    <property type="match status" value="1"/>
</dbReference>
<dbReference type="AlphaFoldDB" id="A0A1G9MCP0"/>
<protein>
    <recommendedName>
        <fullName evidence="3">Glycosyltransferase</fullName>
    </recommendedName>
</protein>
<dbReference type="InterPro" id="IPR018641">
    <property type="entry name" value="Trfase_1_rSAM/seldom-assoc"/>
</dbReference>
<dbReference type="Pfam" id="PF09837">
    <property type="entry name" value="DUF2064"/>
    <property type="match status" value="1"/>
</dbReference>
<gene>
    <name evidence="1" type="ORF">SAMN05660860_01106</name>
</gene>
<dbReference type="Gene3D" id="3.90.550.10">
    <property type="entry name" value="Spore Coat Polysaccharide Biosynthesis Protein SpsA, Chain A"/>
    <property type="match status" value="1"/>
</dbReference>
<reference evidence="1 2" key="1">
    <citation type="submission" date="2016-10" db="EMBL/GenBank/DDBJ databases">
        <authorList>
            <person name="de Groot N.N."/>
        </authorList>
    </citation>
    <scope>NUCLEOTIDE SEQUENCE [LARGE SCALE GENOMIC DNA]</scope>
    <source>
        <strain evidence="1 2">DSM 17813</strain>
    </source>
</reference>
<evidence type="ECO:0008006" key="3">
    <source>
        <dbReference type="Google" id="ProtNLM"/>
    </source>
</evidence>
<evidence type="ECO:0000313" key="1">
    <source>
        <dbReference type="EMBL" id="SDL71873.1"/>
    </source>
</evidence>
<dbReference type="Proteomes" id="UP000182146">
    <property type="component" value="Unassembled WGS sequence"/>
</dbReference>
<accession>A0A1G9MCP0</accession>
<proteinExistence type="predicted"/>
<dbReference type="NCBIfam" id="TIGR04282">
    <property type="entry name" value="glyco_like_cofC"/>
    <property type="match status" value="1"/>
</dbReference>
<organism evidence="1 2">
    <name type="scientific">Geoalkalibacter ferrihydriticus</name>
    <dbReference type="NCBI Taxonomy" id="392333"/>
    <lineage>
        <taxon>Bacteria</taxon>
        <taxon>Pseudomonadati</taxon>
        <taxon>Thermodesulfobacteriota</taxon>
        <taxon>Desulfuromonadia</taxon>
        <taxon>Desulfuromonadales</taxon>
        <taxon>Geoalkalibacteraceae</taxon>
        <taxon>Geoalkalibacter</taxon>
    </lineage>
</organism>
<dbReference type="EMBL" id="FNGU01000002">
    <property type="protein sequence ID" value="SDL71873.1"/>
    <property type="molecule type" value="Genomic_DNA"/>
</dbReference>